<dbReference type="STRING" id="5762.D2UXK2"/>
<dbReference type="GeneID" id="8863590"/>
<evidence type="ECO:0000256" key="3">
    <source>
        <dbReference type="ARBA" id="ARBA00023134"/>
    </source>
</evidence>
<dbReference type="AlphaFoldDB" id="D2UXK2"/>
<dbReference type="GO" id="GO:0005764">
    <property type="term" value="C:lysosome"/>
    <property type="evidence" value="ECO:0007669"/>
    <property type="project" value="TreeGrafter"/>
</dbReference>
<dbReference type="OrthoDB" id="10249407at2759"/>
<dbReference type="SMART" id="SM00175">
    <property type="entry name" value="RAB"/>
    <property type="match status" value="1"/>
</dbReference>
<dbReference type="PROSITE" id="PS51419">
    <property type="entry name" value="RAB"/>
    <property type="match status" value="1"/>
</dbReference>
<dbReference type="GO" id="GO:0003924">
    <property type="term" value="F:GTPase activity"/>
    <property type="evidence" value="ECO:0007669"/>
    <property type="project" value="InterPro"/>
</dbReference>
<dbReference type="PROSITE" id="PS51421">
    <property type="entry name" value="RAS"/>
    <property type="match status" value="1"/>
</dbReference>
<gene>
    <name evidence="5" type="ORF">NAEGRDRAFT_60117</name>
</gene>
<evidence type="ECO:0000256" key="1">
    <source>
        <dbReference type="ARBA" id="ARBA00006270"/>
    </source>
</evidence>
<keyword evidence="3" id="KW-0342">GTP-binding</keyword>
<dbReference type="PRINTS" id="PR00449">
    <property type="entry name" value="RASTRNSFRMNG"/>
</dbReference>
<comment type="similarity">
    <text evidence="1">Belongs to the small GTPase superfamily. Rab family.</text>
</comment>
<proteinExistence type="inferred from homology"/>
<dbReference type="EMBL" id="GG738845">
    <property type="protein sequence ID" value="EFC50300.1"/>
    <property type="molecule type" value="Genomic_DNA"/>
</dbReference>
<dbReference type="RefSeq" id="XP_002683044.1">
    <property type="nucleotide sequence ID" value="XM_002682998.1"/>
</dbReference>
<evidence type="ECO:0000313" key="6">
    <source>
        <dbReference type="Proteomes" id="UP000006671"/>
    </source>
</evidence>
<dbReference type="Pfam" id="PF00071">
    <property type="entry name" value="Ras"/>
    <property type="match status" value="1"/>
</dbReference>
<dbReference type="InterPro" id="IPR001806">
    <property type="entry name" value="Small_GTPase"/>
</dbReference>
<dbReference type="InterPro" id="IPR005225">
    <property type="entry name" value="Small_GTP-bd"/>
</dbReference>
<dbReference type="SMART" id="SM00173">
    <property type="entry name" value="RAS"/>
    <property type="match status" value="1"/>
</dbReference>
<feature type="region of interest" description="Disordered" evidence="4">
    <location>
        <begin position="214"/>
        <end position="243"/>
    </location>
</feature>
<dbReference type="Gene3D" id="3.40.50.300">
    <property type="entry name" value="P-loop containing nucleotide triphosphate hydrolases"/>
    <property type="match status" value="1"/>
</dbReference>
<dbReference type="Proteomes" id="UP000006671">
    <property type="component" value="Unassembled WGS sequence"/>
</dbReference>
<keyword evidence="6" id="KW-1185">Reference proteome</keyword>
<dbReference type="KEGG" id="ngr:NAEGRDRAFT_60117"/>
<evidence type="ECO:0000313" key="5">
    <source>
        <dbReference type="EMBL" id="EFC50300.1"/>
    </source>
</evidence>
<reference evidence="5 6" key="1">
    <citation type="journal article" date="2010" name="Cell">
        <title>The genome of Naegleria gruberi illuminates early eukaryotic versatility.</title>
        <authorList>
            <person name="Fritz-Laylin L.K."/>
            <person name="Prochnik S.E."/>
            <person name="Ginger M.L."/>
            <person name="Dacks J.B."/>
            <person name="Carpenter M.L."/>
            <person name="Field M.C."/>
            <person name="Kuo A."/>
            <person name="Paredez A."/>
            <person name="Chapman J."/>
            <person name="Pham J."/>
            <person name="Shu S."/>
            <person name="Neupane R."/>
            <person name="Cipriano M."/>
            <person name="Mancuso J."/>
            <person name="Tu H."/>
            <person name="Salamov A."/>
            <person name="Lindquist E."/>
            <person name="Shapiro H."/>
            <person name="Lucas S."/>
            <person name="Grigoriev I.V."/>
            <person name="Cande W.Z."/>
            <person name="Fulton C."/>
            <person name="Rokhsar D.S."/>
            <person name="Dawson S.C."/>
        </authorList>
    </citation>
    <scope>NUCLEOTIDE SEQUENCE [LARGE SCALE GENOMIC DNA]</scope>
    <source>
        <strain evidence="5 6">NEG-M</strain>
    </source>
</reference>
<dbReference type="SMART" id="SM00174">
    <property type="entry name" value="RHO"/>
    <property type="match status" value="1"/>
</dbReference>
<accession>D2UXK2</accession>
<dbReference type="PANTHER" id="PTHR47981:SF20">
    <property type="entry name" value="RAS-RELATED PROTEIN RAB-7A"/>
    <property type="match status" value="1"/>
</dbReference>
<dbReference type="eggNOG" id="KOG4423">
    <property type="taxonomic scope" value="Eukaryota"/>
</dbReference>
<dbReference type="GO" id="GO:0005770">
    <property type="term" value="C:late endosome"/>
    <property type="evidence" value="ECO:0007669"/>
    <property type="project" value="TreeGrafter"/>
</dbReference>
<dbReference type="GO" id="GO:0005525">
    <property type="term" value="F:GTP binding"/>
    <property type="evidence" value="ECO:0007669"/>
    <property type="project" value="UniProtKB-KW"/>
</dbReference>
<dbReference type="NCBIfam" id="TIGR00231">
    <property type="entry name" value="small_GTP"/>
    <property type="match status" value="1"/>
</dbReference>
<keyword evidence="2" id="KW-0547">Nucleotide-binding</keyword>
<dbReference type="InterPro" id="IPR027417">
    <property type="entry name" value="P-loop_NTPase"/>
</dbReference>
<dbReference type="GO" id="GO:0090385">
    <property type="term" value="P:phagosome-lysosome fusion"/>
    <property type="evidence" value="ECO:0007669"/>
    <property type="project" value="TreeGrafter"/>
</dbReference>
<dbReference type="FunFam" id="3.40.50.300:FF:001447">
    <property type="entry name" value="Ras-related protein Rab-1B"/>
    <property type="match status" value="1"/>
</dbReference>
<evidence type="ECO:0000256" key="2">
    <source>
        <dbReference type="ARBA" id="ARBA00022741"/>
    </source>
</evidence>
<dbReference type="SMART" id="SM00176">
    <property type="entry name" value="RAN"/>
    <property type="match status" value="1"/>
</dbReference>
<name>D2UXK2_NAEGR</name>
<dbReference type="InParanoid" id="D2UXK2"/>
<feature type="compositionally biased region" description="Basic and acidic residues" evidence="4">
    <location>
        <begin position="219"/>
        <end position="232"/>
    </location>
</feature>
<organism evidence="6">
    <name type="scientific">Naegleria gruberi</name>
    <name type="common">Amoeba</name>
    <dbReference type="NCBI Taxonomy" id="5762"/>
    <lineage>
        <taxon>Eukaryota</taxon>
        <taxon>Discoba</taxon>
        <taxon>Heterolobosea</taxon>
        <taxon>Tetramitia</taxon>
        <taxon>Eutetramitia</taxon>
        <taxon>Vahlkampfiidae</taxon>
        <taxon>Naegleria</taxon>
    </lineage>
</organism>
<dbReference type="PANTHER" id="PTHR47981">
    <property type="entry name" value="RAB FAMILY"/>
    <property type="match status" value="1"/>
</dbReference>
<dbReference type="GO" id="GO:0008333">
    <property type="term" value="P:endosome to lysosome transport"/>
    <property type="evidence" value="ECO:0007669"/>
    <property type="project" value="TreeGrafter"/>
</dbReference>
<evidence type="ECO:0000256" key="4">
    <source>
        <dbReference type="SAM" id="MobiDB-lite"/>
    </source>
</evidence>
<dbReference type="VEuPathDB" id="AmoebaDB:NAEGRDRAFT_60117"/>
<dbReference type="GO" id="GO:0045335">
    <property type="term" value="C:phagocytic vesicle"/>
    <property type="evidence" value="ECO:0007669"/>
    <property type="project" value="TreeGrafter"/>
</dbReference>
<protein>
    <submittedName>
        <fullName evidence="5">Rab family small GTPase</fullName>
    </submittedName>
</protein>
<dbReference type="SUPFAM" id="SSF52540">
    <property type="entry name" value="P-loop containing nucleoside triphosphate hydrolases"/>
    <property type="match status" value="1"/>
</dbReference>
<sequence length="243" mass="27910">MNNQVNNKSKPKYMYKIIFVGDSTCGKTAFIQQYVNNYFSKTYKSTLGVDFSYKEYDYDENTCFNLQDIAGQERFIKAMTSVFYRDAVVAVIMYDVTNPVTFDHTKDWKIDIDSKVFLPPLNENDSDDIPIPCILVGNKIDLNKHEKLNFKPNELDEYVKKHGFAGWVETSAKDRTNMDKAVKMIVEQVLKYHEKEVQREIRPENPMAINIDKLVGDMPKSDDGLNSEDAKKKNSSSGSCCSK</sequence>